<keyword evidence="5" id="KW-0133">Cell shape</keyword>
<evidence type="ECO:0000256" key="6">
    <source>
        <dbReference type="ARBA" id="ARBA00022989"/>
    </source>
</evidence>
<feature type="transmembrane region" description="Helical" evidence="8">
    <location>
        <begin position="34"/>
        <end position="51"/>
    </location>
</feature>
<proteinExistence type="inferred from homology"/>
<protein>
    <submittedName>
        <fullName evidence="9">Rod shape-determining protein MreD</fullName>
    </submittedName>
</protein>
<evidence type="ECO:0000256" key="1">
    <source>
        <dbReference type="ARBA" id="ARBA00004651"/>
    </source>
</evidence>
<feature type="transmembrane region" description="Helical" evidence="8">
    <location>
        <begin position="63"/>
        <end position="88"/>
    </location>
</feature>
<name>A0ABZ2N3A0_9BACI</name>
<keyword evidence="10" id="KW-1185">Reference proteome</keyword>
<feature type="transmembrane region" description="Helical" evidence="8">
    <location>
        <begin position="136"/>
        <end position="156"/>
    </location>
</feature>
<evidence type="ECO:0000256" key="7">
    <source>
        <dbReference type="ARBA" id="ARBA00023136"/>
    </source>
</evidence>
<evidence type="ECO:0000256" key="3">
    <source>
        <dbReference type="ARBA" id="ARBA00022475"/>
    </source>
</evidence>
<dbReference type="Pfam" id="PF04093">
    <property type="entry name" value="MreD"/>
    <property type="match status" value="1"/>
</dbReference>
<dbReference type="Proteomes" id="UP001387364">
    <property type="component" value="Chromosome"/>
</dbReference>
<gene>
    <name evidence="9" type="primary">mreD</name>
    <name evidence="9" type="ORF">WDJ61_13090</name>
</gene>
<comment type="subcellular location">
    <subcellularLocation>
        <location evidence="1">Cell membrane</location>
        <topology evidence="1">Multi-pass membrane protein</topology>
    </subcellularLocation>
</comment>
<dbReference type="EMBL" id="CP147404">
    <property type="protein sequence ID" value="WXB92184.1"/>
    <property type="molecule type" value="Genomic_DNA"/>
</dbReference>
<evidence type="ECO:0000256" key="8">
    <source>
        <dbReference type="SAM" id="Phobius"/>
    </source>
</evidence>
<organism evidence="9 10">
    <name type="scientific">Bacillus kandeliae</name>
    <dbReference type="NCBI Taxonomy" id="3129297"/>
    <lineage>
        <taxon>Bacteria</taxon>
        <taxon>Bacillati</taxon>
        <taxon>Bacillota</taxon>
        <taxon>Bacilli</taxon>
        <taxon>Bacillales</taxon>
        <taxon>Bacillaceae</taxon>
        <taxon>Bacillus</taxon>
    </lineage>
</organism>
<feature type="transmembrane region" description="Helical" evidence="8">
    <location>
        <begin position="100"/>
        <end position="124"/>
    </location>
</feature>
<evidence type="ECO:0000256" key="2">
    <source>
        <dbReference type="ARBA" id="ARBA00007776"/>
    </source>
</evidence>
<evidence type="ECO:0000313" key="9">
    <source>
        <dbReference type="EMBL" id="WXB92184.1"/>
    </source>
</evidence>
<evidence type="ECO:0000256" key="4">
    <source>
        <dbReference type="ARBA" id="ARBA00022692"/>
    </source>
</evidence>
<dbReference type="InterPro" id="IPR007227">
    <property type="entry name" value="Cell_shape_determining_MreD"/>
</dbReference>
<reference evidence="9 10" key="1">
    <citation type="submission" date="2024-02" db="EMBL/GenBank/DDBJ databases">
        <title>Seven novel Bacillus-like species.</title>
        <authorList>
            <person name="Liu G."/>
        </authorList>
    </citation>
    <scope>NUCLEOTIDE SEQUENCE [LARGE SCALE GENOMIC DNA]</scope>
    <source>
        <strain evidence="9 10">FJAT-52991</strain>
    </source>
</reference>
<keyword evidence="6 8" id="KW-1133">Transmembrane helix</keyword>
<accession>A0ABZ2N3A0</accession>
<keyword evidence="7 8" id="KW-0472">Membrane</keyword>
<dbReference type="NCBIfam" id="TIGR03426">
    <property type="entry name" value="shape_MreD"/>
    <property type="match status" value="1"/>
</dbReference>
<comment type="similarity">
    <text evidence="2">Belongs to the MreD family.</text>
</comment>
<sequence length="171" mass="20266">MKRFLLPLLITVLFYSDSVLVSWIPDRSFEGDYILVPHLFVIGLLLMSIYFDRNTAIKYGFLFGFLFDIFYTGILGAYMFFLPLLVYITSKMVKVLQNHLFIVAFIVLFNIFLLELIMFQLNIFVSRTDMEMSQFFSIRLWPTLILNVILYLFAAVPLKNAFEKLRRIYFD</sequence>
<keyword evidence="3" id="KW-1003">Cell membrane</keyword>
<evidence type="ECO:0000256" key="5">
    <source>
        <dbReference type="ARBA" id="ARBA00022960"/>
    </source>
</evidence>
<keyword evidence="4 8" id="KW-0812">Transmembrane</keyword>
<dbReference type="RefSeq" id="WP_338750425.1">
    <property type="nucleotide sequence ID" value="NZ_CP147404.1"/>
</dbReference>
<evidence type="ECO:0000313" key="10">
    <source>
        <dbReference type="Proteomes" id="UP001387364"/>
    </source>
</evidence>